<sequence length="193" mass="21454">MAKDSETNDFVQWRHAPASQWKFCPLCGQPLSAHEWDGKERRYCQHCGFVYWERALPAAAVLVYEPRQQQIVLVTRRYPPAVGGLTLPGGGVEFGESVAQAAIREVKEETGLDVVLDRQFGTWSTPTNETIISFFLGHPVGGSLRAGTDAADAQYFSLAQAPSLVFSLHDRVLQLFRTEMRMAFHLPTDGQGS</sequence>
<dbReference type="Gene3D" id="3.90.79.10">
    <property type="entry name" value="Nucleoside Triphosphate Pyrophosphohydrolase"/>
    <property type="match status" value="1"/>
</dbReference>
<name>A0ABM6RNQ2_9FIRM</name>
<dbReference type="PRINTS" id="PR00502">
    <property type="entry name" value="NUDIXFAMILY"/>
</dbReference>
<dbReference type="EMBL" id="CP019454">
    <property type="protein sequence ID" value="AUW93005.1"/>
    <property type="molecule type" value="Genomic_DNA"/>
</dbReference>
<evidence type="ECO:0000256" key="4">
    <source>
        <dbReference type="RuleBase" id="RU003476"/>
    </source>
</evidence>
<dbReference type="InterPro" id="IPR020476">
    <property type="entry name" value="Nudix_hydrolase"/>
</dbReference>
<comment type="cofactor">
    <cofactor evidence="1">
        <name>Mg(2+)</name>
        <dbReference type="ChEBI" id="CHEBI:18420"/>
    </cofactor>
</comment>
<evidence type="ECO:0000259" key="5">
    <source>
        <dbReference type="PROSITE" id="PS51462"/>
    </source>
</evidence>
<evidence type="ECO:0000256" key="2">
    <source>
        <dbReference type="ARBA" id="ARBA00022801"/>
    </source>
</evidence>
<dbReference type="PROSITE" id="PS00893">
    <property type="entry name" value="NUDIX_BOX"/>
    <property type="match status" value="1"/>
</dbReference>
<proteinExistence type="inferred from homology"/>
<dbReference type="InterPro" id="IPR000086">
    <property type="entry name" value="NUDIX_hydrolase_dom"/>
</dbReference>
<dbReference type="SUPFAM" id="SSF55811">
    <property type="entry name" value="Nudix"/>
    <property type="match status" value="1"/>
</dbReference>
<gene>
    <name evidence="6" type="ORF">BXT84_02770</name>
</gene>
<dbReference type="PANTHER" id="PTHR43222:SF2">
    <property type="entry name" value="NUDIX HYDROLASE 23, CHLOROPLASTIC"/>
    <property type="match status" value="1"/>
</dbReference>
<keyword evidence="2 4" id="KW-0378">Hydrolase</keyword>
<dbReference type="InterPro" id="IPR015797">
    <property type="entry name" value="NUDIX_hydrolase-like_dom_sf"/>
</dbReference>
<dbReference type="PANTHER" id="PTHR43222">
    <property type="entry name" value="NUDIX HYDROLASE 23"/>
    <property type="match status" value="1"/>
</dbReference>
<protein>
    <submittedName>
        <fullName evidence="6">NUDIX hydrolase</fullName>
    </submittedName>
</protein>
<keyword evidence="3" id="KW-0460">Magnesium</keyword>
<evidence type="ECO:0000313" key="6">
    <source>
        <dbReference type="EMBL" id="AUW93005.1"/>
    </source>
</evidence>
<dbReference type="InterPro" id="IPR020084">
    <property type="entry name" value="NUDIX_hydrolase_CS"/>
</dbReference>
<evidence type="ECO:0000256" key="1">
    <source>
        <dbReference type="ARBA" id="ARBA00001946"/>
    </source>
</evidence>
<dbReference type="Pfam" id="PF00293">
    <property type="entry name" value="NUDIX"/>
    <property type="match status" value="1"/>
</dbReference>
<evidence type="ECO:0000313" key="7">
    <source>
        <dbReference type="Proteomes" id="UP000325292"/>
    </source>
</evidence>
<accession>A0ABM6RNQ2</accession>
<organism evidence="6 7">
    <name type="scientific">Sulfobacillus thermotolerans</name>
    <dbReference type="NCBI Taxonomy" id="338644"/>
    <lineage>
        <taxon>Bacteria</taxon>
        <taxon>Bacillati</taxon>
        <taxon>Bacillota</taxon>
        <taxon>Clostridia</taxon>
        <taxon>Eubacteriales</taxon>
        <taxon>Clostridiales Family XVII. Incertae Sedis</taxon>
        <taxon>Sulfobacillus</taxon>
    </lineage>
</organism>
<comment type="similarity">
    <text evidence="4">Belongs to the Nudix hydrolase family.</text>
</comment>
<dbReference type="PROSITE" id="PS51462">
    <property type="entry name" value="NUDIX"/>
    <property type="match status" value="1"/>
</dbReference>
<feature type="domain" description="Nudix hydrolase" evidence="5">
    <location>
        <begin position="54"/>
        <end position="178"/>
    </location>
</feature>
<dbReference type="GO" id="GO:0016787">
    <property type="term" value="F:hydrolase activity"/>
    <property type="evidence" value="ECO:0007669"/>
    <property type="project" value="UniProtKB-KW"/>
</dbReference>
<keyword evidence="7" id="KW-1185">Reference proteome</keyword>
<dbReference type="Proteomes" id="UP000325292">
    <property type="component" value="Chromosome"/>
</dbReference>
<reference evidence="6 7" key="1">
    <citation type="journal article" date="2019" name="Sci. Rep.">
        <title>Sulfobacillus thermotolerans: new insights into resistance and metabolic capacities of acidophilic chemolithotrophs.</title>
        <authorList>
            <person name="Panyushkina A.E."/>
            <person name="Babenko V.V."/>
            <person name="Nikitina A.S."/>
            <person name="Selezneva O.V."/>
            <person name="Tsaplina I.A."/>
            <person name="Letarova M.A."/>
            <person name="Kostryukova E.S."/>
            <person name="Letarov A.V."/>
        </authorList>
    </citation>
    <scope>NUCLEOTIDE SEQUENCE [LARGE SCALE GENOMIC DNA]</scope>
    <source>
        <strain evidence="6 7">Kr1</strain>
    </source>
</reference>
<evidence type="ECO:0000256" key="3">
    <source>
        <dbReference type="ARBA" id="ARBA00022842"/>
    </source>
</evidence>